<dbReference type="GeneID" id="63855519"/>
<proteinExistence type="predicted"/>
<name>A0A9P4GKL0_9PLEO</name>
<sequence length="387" mass="43306">MRSWQRLPRSTRRNHQCLPTQSTAAQVAQGSECFSSARQELRNIVRDGLHPANATLGFGTILAVSHIQSPRRRSLLWAANLTDLEVVIPDQEDWTEGDVQNFRAKEGSSISKGSALAWLGHLDALRWFLNTTHETALIIEDDVDWDMSIRQTQIPLLAAAVRVLLANNSSDTGYWSHASNWDLLYPGHCDDLLSPSTYLAHPHLLYRDDTTPQHTLLHPDTFNFLHSFALPEGTRFLHRAFWPFCTFAYAVTRRSASLILAHLSRELEGGTSAFDVALLASCRDLDWRCWSVSPELFHHTQGQSEISRADGNGDVEVGAKRATRATWNIGCGARHAQLWMDESDVVGRRELKALVEGIVERGECPVDGVEEEKGWKGCEWGECGAQS</sequence>
<gene>
    <name evidence="1" type="ORF">K460DRAFT_426996</name>
</gene>
<keyword evidence="2" id="KW-1185">Reference proteome</keyword>
<dbReference type="RefSeq" id="XP_040790616.1">
    <property type="nucleotide sequence ID" value="XM_040938266.1"/>
</dbReference>
<evidence type="ECO:0000313" key="2">
    <source>
        <dbReference type="Proteomes" id="UP000800039"/>
    </source>
</evidence>
<evidence type="ECO:0000313" key="1">
    <source>
        <dbReference type="EMBL" id="KAF1848053.1"/>
    </source>
</evidence>
<accession>A0A9P4GKL0</accession>
<comment type="caution">
    <text evidence="1">The sequence shown here is derived from an EMBL/GenBank/DDBJ whole genome shotgun (WGS) entry which is preliminary data.</text>
</comment>
<reference evidence="1" key="1">
    <citation type="submission" date="2020-01" db="EMBL/GenBank/DDBJ databases">
        <authorList>
            <consortium name="DOE Joint Genome Institute"/>
            <person name="Haridas S."/>
            <person name="Albert R."/>
            <person name="Binder M."/>
            <person name="Bloem J."/>
            <person name="Labutti K."/>
            <person name="Salamov A."/>
            <person name="Andreopoulos B."/>
            <person name="Baker S.E."/>
            <person name="Barry K."/>
            <person name="Bills G."/>
            <person name="Bluhm B.H."/>
            <person name="Cannon C."/>
            <person name="Castanera R."/>
            <person name="Culley D.E."/>
            <person name="Daum C."/>
            <person name="Ezra D."/>
            <person name="Gonzalez J.B."/>
            <person name="Henrissat B."/>
            <person name="Kuo A."/>
            <person name="Liang C."/>
            <person name="Lipzen A."/>
            <person name="Lutzoni F."/>
            <person name="Magnuson J."/>
            <person name="Mondo S."/>
            <person name="Nolan M."/>
            <person name="Ohm R."/>
            <person name="Pangilinan J."/>
            <person name="Park H.-J."/>
            <person name="Ramirez L."/>
            <person name="Alfaro M."/>
            <person name="Sun H."/>
            <person name="Tritt A."/>
            <person name="Yoshinaga Y."/>
            <person name="Zwiers L.-H."/>
            <person name="Turgeon B.G."/>
            <person name="Goodwin S.B."/>
            <person name="Spatafora J.W."/>
            <person name="Crous P.W."/>
            <person name="Grigoriev I.V."/>
        </authorList>
    </citation>
    <scope>NUCLEOTIDE SEQUENCE</scope>
    <source>
        <strain evidence="1">CBS 394.84</strain>
    </source>
</reference>
<dbReference type="OrthoDB" id="47375at2759"/>
<dbReference type="EMBL" id="ML976615">
    <property type="protein sequence ID" value="KAF1848053.1"/>
    <property type="molecule type" value="Genomic_DNA"/>
</dbReference>
<dbReference type="AlphaFoldDB" id="A0A9P4GKL0"/>
<dbReference type="Proteomes" id="UP000800039">
    <property type="component" value="Unassembled WGS sequence"/>
</dbReference>
<organism evidence="1 2">
    <name type="scientific">Cucurbitaria berberidis CBS 394.84</name>
    <dbReference type="NCBI Taxonomy" id="1168544"/>
    <lineage>
        <taxon>Eukaryota</taxon>
        <taxon>Fungi</taxon>
        <taxon>Dikarya</taxon>
        <taxon>Ascomycota</taxon>
        <taxon>Pezizomycotina</taxon>
        <taxon>Dothideomycetes</taxon>
        <taxon>Pleosporomycetidae</taxon>
        <taxon>Pleosporales</taxon>
        <taxon>Pleosporineae</taxon>
        <taxon>Cucurbitariaceae</taxon>
        <taxon>Cucurbitaria</taxon>
    </lineage>
</organism>
<protein>
    <submittedName>
        <fullName evidence="1">Glycosyltransferase family 25 protein</fullName>
    </submittedName>
</protein>